<evidence type="ECO:0000256" key="1">
    <source>
        <dbReference type="ARBA" id="ARBA00010641"/>
    </source>
</evidence>
<dbReference type="InterPro" id="IPR036388">
    <property type="entry name" value="WH-like_DNA-bd_sf"/>
</dbReference>
<dbReference type="Pfam" id="PF04542">
    <property type="entry name" value="Sigma70_r2"/>
    <property type="match status" value="1"/>
</dbReference>
<dbReference type="Pfam" id="PF08281">
    <property type="entry name" value="Sigma70_r4_2"/>
    <property type="match status" value="1"/>
</dbReference>
<dbReference type="EMBL" id="JACSNQ010000002">
    <property type="protein sequence ID" value="MBM6774371.1"/>
    <property type="molecule type" value="Genomic_DNA"/>
</dbReference>
<dbReference type="InterPro" id="IPR013249">
    <property type="entry name" value="RNA_pol_sigma70_r4_t2"/>
</dbReference>
<dbReference type="Proteomes" id="UP000712527">
    <property type="component" value="Unassembled WGS sequence"/>
</dbReference>
<evidence type="ECO:0000256" key="4">
    <source>
        <dbReference type="ARBA" id="ARBA00023163"/>
    </source>
</evidence>
<keyword evidence="8" id="KW-1185">Reference proteome</keyword>
<dbReference type="InterPro" id="IPR039425">
    <property type="entry name" value="RNA_pol_sigma-70-like"/>
</dbReference>
<dbReference type="InterPro" id="IPR007627">
    <property type="entry name" value="RNA_pol_sigma70_r2"/>
</dbReference>
<evidence type="ECO:0000259" key="6">
    <source>
        <dbReference type="Pfam" id="PF08281"/>
    </source>
</evidence>
<dbReference type="NCBIfam" id="TIGR02937">
    <property type="entry name" value="sigma70-ECF"/>
    <property type="match status" value="1"/>
</dbReference>
<protein>
    <submittedName>
        <fullName evidence="7">Sigma-70 family RNA polymerase sigma factor</fullName>
    </submittedName>
</protein>
<accession>A0ABS2F070</accession>
<organism evidence="7 8">
    <name type="scientific">Olsenella profusa</name>
    <dbReference type="NCBI Taxonomy" id="138595"/>
    <lineage>
        <taxon>Bacteria</taxon>
        <taxon>Bacillati</taxon>
        <taxon>Actinomycetota</taxon>
        <taxon>Coriobacteriia</taxon>
        <taxon>Coriobacteriales</taxon>
        <taxon>Atopobiaceae</taxon>
        <taxon>Olsenella</taxon>
    </lineage>
</organism>
<evidence type="ECO:0000259" key="5">
    <source>
        <dbReference type="Pfam" id="PF04542"/>
    </source>
</evidence>
<dbReference type="InterPro" id="IPR013324">
    <property type="entry name" value="RNA_pol_sigma_r3/r4-like"/>
</dbReference>
<dbReference type="CDD" id="cd06171">
    <property type="entry name" value="Sigma70_r4"/>
    <property type="match status" value="1"/>
</dbReference>
<dbReference type="Gene3D" id="1.10.10.10">
    <property type="entry name" value="Winged helix-like DNA-binding domain superfamily/Winged helix DNA-binding domain"/>
    <property type="match status" value="1"/>
</dbReference>
<feature type="domain" description="RNA polymerase sigma factor 70 region 4 type 2" evidence="6">
    <location>
        <begin position="101"/>
        <end position="153"/>
    </location>
</feature>
<comment type="caution">
    <text evidence="7">The sequence shown here is derived from an EMBL/GenBank/DDBJ whole genome shotgun (WGS) entry which is preliminary data.</text>
</comment>
<dbReference type="InterPro" id="IPR014284">
    <property type="entry name" value="RNA_pol_sigma-70_dom"/>
</dbReference>
<dbReference type="Gene3D" id="1.10.1740.10">
    <property type="match status" value="1"/>
</dbReference>
<sequence>MRSDEDIRSAMGRHADTVRRLCVVNLKSYADTEDVFQTVFVKYAQRDEPFESAEHERAWFVRVTINACRDLLRSPFRRRTVPLDEVLEVVDPSSEGGQETREVLAAVLALPRKYRDVVYLHYYEGYSAPEIARLLGRNVNTVYTNLTRARERLRDALGGELE</sequence>
<reference evidence="7 8" key="1">
    <citation type="journal article" date="2021" name="Sci. Rep.">
        <title>The distribution of antibiotic resistance genes in chicken gut microbiota commensals.</title>
        <authorList>
            <person name="Juricova H."/>
            <person name="Matiasovicova J."/>
            <person name="Kubasova T."/>
            <person name="Cejkova D."/>
            <person name="Rychlik I."/>
        </authorList>
    </citation>
    <scope>NUCLEOTIDE SEQUENCE [LARGE SCALE GENOMIC DNA]</scope>
    <source>
        <strain evidence="7 8">An794</strain>
    </source>
</reference>
<keyword evidence="4" id="KW-0804">Transcription</keyword>
<feature type="domain" description="RNA polymerase sigma-70 region 2" evidence="5">
    <location>
        <begin position="13"/>
        <end position="74"/>
    </location>
</feature>
<keyword evidence="3" id="KW-0731">Sigma factor</keyword>
<keyword evidence="2" id="KW-0805">Transcription regulation</keyword>
<evidence type="ECO:0000256" key="3">
    <source>
        <dbReference type="ARBA" id="ARBA00023082"/>
    </source>
</evidence>
<name>A0ABS2F070_9ACTN</name>
<dbReference type="PANTHER" id="PTHR43133:SF60">
    <property type="entry name" value="RNA POLYMERASE SIGMA FACTOR SIGV"/>
    <property type="match status" value="1"/>
</dbReference>
<dbReference type="SUPFAM" id="SSF88946">
    <property type="entry name" value="Sigma2 domain of RNA polymerase sigma factors"/>
    <property type="match status" value="1"/>
</dbReference>
<dbReference type="SUPFAM" id="SSF88659">
    <property type="entry name" value="Sigma3 and sigma4 domains of RNA polymerase sigma factors"/>
    <property type="match status" value="1"/>
</dbReference>
<evidence type="ECO:0000256" key="2">
    <source>
        <dbReference type="ARBA" id="ARBA00023015"/>
    </source>
</evidence>
<evidence type="ECO:0000313" key="7">
    <source>
        <dbReference type="EMBL" id="MBM6774371.1"/>
    </source>
</evidence>
<dbReference type="PANTHER" id="PTHR43133">
    <property type="entry name" value="RNA POLYMERASE ECF-TYPE SIGMA FACTO"/>
    <property type="match status" value="1"/>
</dbReference>
<gene>
    <name evidence="7" type="ORF">H9X80_02220</name>
</gene>
<dbReference type="InterPro" id="IPR013325">
    <property type="entry name" value="RNA_pol_sigma_r2"/>
</dbReference>
<evidence type="ECO:0000313" key="8">
    <source>
        <dbReference type="Proteomes" id="UP000712527"/>
    </source>
</evidence>
<comment type="similarity">
    <text evidence="1">Belongs to the sigma-70 factor family. ECF subfamily.</text>
</comment>
<proteinExistence type="inferred from homology"/>